<name>A0ABR2YN85_9CHLO</name>
<dbReference type="PANTHER" id="PTHR24305:SF166">
    <property type="entry name" value="CYTOCHROME P450 12A4, MITOCHONDRIAL-RELATED"/>
    <property type="match status" value="1"/>
</dbReference>
<dbReference type="EMBL" id="JALJOT010000008">
    <property type="protein sequence ID" value="KAK9908055.1"/>
    <property type="molecule type" value="Genomic_DNA"/>
</dbReference>
<comment type="similarity">
    <text evidence="2 3">Belongs to the cytochrome P450 family.</text>
</comment>
<dbReference type="Gene3D" id="1.10.630.10">
    <property type="entry name" value="Cytochrome P450"/>
    <property type="match status" value="1"/>
</dbReference>
<keyword evidence="3" id="KW-0479">Metal-binding</keyword>
<protein>
    <recommendedName>
        <fullName evidence="6">Cytochrome P450</fullName>
    </recommendedName>
</protein>
<accession>A0ABR2YN85</accession>
<comment type="cofactor">
    <cofactor evidence="1">
        <name>heme</name>
        <dbReference type="ChEBI" id="CHEBI:30413"/>
    </cofactor>
</comment>
<evidence type="ECO:0000313" key="5">
    <source>
        <dbReference type="Proteomes" id="UP001491310"/>
    </source>
</evidence>
<dbReference type="InterPro" id="IPR001128">
    <property type="entry name" value="Cyt_P450"/>
</dbReference>
<evidence type="ECO:0000313" key="4">
    <source>
        <dbReference type="EMBL" id="KAK9908055.1"/>
    </source>
</evidence>
<keyword evidence="3" id="KW-0408">Iron</keyword>
<reference evidence="4 5" key="1">
    <citation type="journal article" date="2024" name="Nat. Commun.">
        <title>Phylogenomics reveals the evolutionary origins of lichenization in chlorophyte algae.</title>
        <authorList>
            <person name="Puginier C."/>
            <person name="Libourel C."/>
            <person name="Otte J."/>
            <person name="Skaloud P."/>
            <person name="Haon M."/>
            <person name="Grisel S."/>
            <person name="Petersen M."/>
            <person name="Berrin J.G."/>
            <person name="Delaux P.M."/>
            <person name="Dal Grande F."/>
            <person name="Keller J."/>
        </authorList>
    </citation>
    <scope>NUCLEOTIDE SEQUENCE [LARGE SCALE GENOMIC DNA]</scope>
    <source>
        <strain evidence="4 5">SAG 216-7</strain>
    </source>
</reference>
<evidence type="ECO:0000256" key="1">
    <source>
        <dbReference type="ARBA" id="ARBA00001971"/>
    </source>
</evidence>
<dbReference type="InterPro" id="IPR050121">
    <property type="entry name" value="Cytochrome_P450_monoxygenase"/>
</dbReference>
<organism evidence="4 5">
    <name type="scientific">Coccomyxa subellipsoidea</name>
    <dbReference type="NCBI Taxonomy" id="248742"/>
    <lineage>
        <taxon>Eukaryota</taxon>
        <taxon>Viridiplantae</taxon>
        <taxon>Chlorophyta</taxon>
        <taxon>core chlorophytes</taxon>
        <taxon>Trebouxiophyceae</taxon>
        <taxon>Trebouxiophyceae incertae sedis</taxon>
        <taxon>Coccomyxaceae</taxon>
        <taxon>Coccomyxa</taxon>
    </lineage>
</organism>
<keyword evidence="5" id="KW-1185">Reference proteome</keyword>
<dbReference type="InterPro" id="IPR002401">
    <property type="entry name" value="Cyt_P450_E_grp-I"/>
</dbReference>
<dbReference type="PRINTS" id="PR00385">
    <property type="entry name" value="P450"/>
</dbReference>
<gene>
    <name evidence="4" type="ORF">WJX75_002231</name>
</gene>
<evidence type="ECO:0000256" key="2">
    <source>
        <dbReference type="ARBA" id="ARBA00010617"/>
    </source>
</evidence>
<keyword evidence="3" id="KW-0560">Oxidoreductase</keyword>
<sequence length="471" mass="52472">MLEVIEIAAIAAVGVLLTYILTAASHHRRLKEVGNKLPGPRESFLWGNAADMQAQGGLVLFLDHLHERYGPIARFWEGMGSLSISINDPQLLEQVNAIRLEKRVDGLDFLKGLLGARGIGYTSGAQAKARRQLWHSVLSGQPFQQSMLPAFNTTVEATLKRWSKNGEIQGEGVVIEFNTAARVLWLQLNQRLRYSAFPSLPFSSAWREKRRLLTFIHTEEAESHKDWGTGDLLSLLIAAKGQDGTPAFSPAEVHDEVLTLLFGVYDNSKILSHTLHQLACHPGAQQTAREEVDAAWSGQPPRTIQALISLRYLHACLQETLRLSAGRGVIWRVMEQDVWVGKFLLPRNATLVAPTASVHSNPDYWPEPSKFKPERFLETDPSTGGWRPVKHPGGHSLAFIPFGFGLRNCLGQKYALNTATLILGYILQRFTVELPTKADRQLHFKEENLSLESTDGIHLRLTPRLSPVSQA</sequence>
<dbReference type="Pfam" id="PF00067">
    <property type="entry name" value="p450"/>
    <property type="match status" value="1"/>
</dbReference>
<evidence type="ECO:0008006" key="6">
    <source>
        <dbReference type="Google" id="ProtNLM"/>
    </source>
</evidence>
<dbReference type="InterPro" id="IPR036396">
    <property type="entry name" value="Cyt_P450_sf"/>
</dbReference>
<keyword evidence="3" id="KW-0349">Heme</keyword>
<dbReference type="SUPFAM" id="SSF48264">
    <property type="entry name" value="Cytochrome P450"/>
    <property type="match status" value="1"/>
</dbReference>
<dbReference type="PRINTS" id="PR00463">
    <property type="entry name" value="EP450I"/>
</dbReference>
<proteinExistence type="inferred from homology"/>
<dbReference type="PANTHER" id="PTHR24305">
    <property type="entry name" value="CYTOCHROME P450"/>
    <property type="match status" value="1"/>
</dbReference>
<dbReference type="Proteomes" id="UP001491310">
    <property type="component" value="Unassembled WGS sequence"/>
</dbReference>
<dbReference type="InterPro" id="IPR017972">
    <property type="entry name" value="Cyt_P450_CS"/>
</dbReference>
<comment type="caution">
    <text evidence="4">The sequence shown here is derived from an EMBL/GenBank/DDBJ whole genome shotgun (WGS) entry which is preliminary data.</text>
</comment>
<dbReference type="PROSITE" id="PS00086">
    <property type="entry name" value="CYTOCHROME_P450"/>
    <property type="match status" value="1"/>
</dbReference>
<keyword evidence="3" id="KW-0503">Monooxygenase</keyword>
<evidence type="ECO:0000256" key="3">
    <source>
        <dbReference type="RuleBase" id="RU000461"/>
    </source>
</evidence>
<dbReference type="CDD" id="cd00302">
    <property type="entry name" value="cytochrome_P450"/>
    <property type="match status" value="1"/>
</dbReference>